<name>A0A7X0PI52_9BURK</name>
<organism evidence="1 2">
    <name type="scientific">Acidovorax soli</name>
    <dbReference type="NCBI Taxonomy" id="592050"/>
    <lineage>
        <taxon>Bacteria</taxon>
        <taxon>Pseudomonadati</taxon>
        <taxon>Pseudomonadota</taxon>
        <taxon>Betaproteobacteria</taxon>
        <taxon>Burkholderiales</taxon>
        <taxon>Comamonadaceae</taxon>
        <taxon>Acidovorax</taxon>
    </lineage>
</organism>
<evidence type="ECO:0000313" key="1">
    <source>
        <dbReference type="EMBL" id="MBB6562179.1"/>
    </source>
</evidence>
<dbReference type="Proteomes" id="UP000575083">
    <property type="component" value="Unassembled WGS sequence"/>
</dbReference>
<proteinExistence type="predicted"/>
<dbReference type="EMBL" id="JACHLK010000011">
    <property type="protein sequence ID" value="MBB6562179.1"/>
    <property type="molecule type" value="Genomic_DNA"/>
</dbReference>
<gene>
    <name evidence="1" type="ORF">HNP48_004888</name>
</gene>
<protein>
    <submittedName>
        <fullName evidence="1">Uncharacterized protein</fullName>
    </submittedName>
</protein>
<keyword evidence="2" id="KW-1185">Reference proteome</keyword>
<evidence type="ECO:0000313" key="2">
    <source>
        <dbReference type="Proteomes" id="UP000575083"/>
    </source>
</evidence>
<comment type="caution">
    <text evidence="1">The sequence shown here is derived from an EMBL/GenBank/DDBJ whole genome shotgun (WGS) entry which is preliminary data.</text>
</comment>
<sequence length="110" mass="12301">MPSDPASTGYWCERFEADGDDAIQWSMRFANQKIRQYSHAQRAGSPAALAPFTLTSFDDWVTLSVQHRLGYYPMLQAAAAQAQPVAAQEYLGEKLKVHEVQITPEHFQGA</sequence>
<reference evidence="1 2" key="1">
    <citation type="submission" date="2020-08" db="EMBL/GenBank/DDBJ databases">
        <title>Functional genomics of gut bacteria from endangered species of beetles.</title>
        <authorList>
            <person name="Carlos-Shanley C."/>
        </authorList>
    </citation>
    <scope>NUCLEOTIDE SEQUENCE [LARGE SCALE GENOMIC DNA]</scope>
    <source>
        <strain evidence="1 2">S00198</strain>
    </source>
</reference>
<dbReference type="RefSeq" id="WP_184861932.1">
    <property type="nucleotide sequence ID" value="NZ_JACHLK010000011.1"/>
</dbReference>
<dbReference type="AlphaFoldDB" id="A0A7X0PI52"/>
<accession>A0A7X0PI52</accession>